<dbReference type="RefSeq" id="WP_100712822.1">
    <property type="nucleotide sequence ID" value="NZ_NPDY01000002.1"/>
</dbReference>
<comment type="caution">
    <text evidence="2">The sequence shown here is derived from an EMBL/GenBank/DDBJ whole genome shotgun (WGS) entry which is preliminary data.</text>
</comment>
<keyword evidence="3" id="KW-1185">Reference proteome</keyword>
<dbReference type="OrthoDB" id="8479606at2"/>
<evidence type="ECO:0000313" key="4">
    <source>
        <dbReference type="Proteomes" id="UP000231990"/>
    </source>
</evidence>
<dbReference type="AlphaFoldDB" id="A0A2M9ZI71"/>
<organism evidence="2 4">
    <name type="scientific">Leptospira perolatii</name>
    <dbReference type="NCBI Taxonomy" id="2023191"/>
    <lineage>
        <taxon>Bacteria</taxon>
        <taxon>Pseudomonadati</taxon>
        <taxon>Spirochaetota</taxon>
        <taxon>Spirochaetia</taxon>
        <taxon>Leptospirales</taxon>
        <taxon>Leptospiraceae</taxon>
        <taxon>Leptospira</taxon>
    </lineage>
</organism>
<dbReference type="EMBL" id="NPDZ01000028">
    <property type="protein sequence ID" value="PJZ71653.1"/>
    <property type="molecule type" value="Genomic_DNA"/>
</dbReference>
<dbReference type="Proteomes" id="UP000231990">
    <property type="component" value="Unassembled WGS sequence"/>
</dbReference>
<dbReference type="Proteomes" id="UP000231962">
    <property type="component" value="Unassembled WGS sequence"/>
</dbReference>
<gene>
    <name evidence="1" type="ORF">CH360_04715</name>
    <name evidence="2" type="ORF">CH373_18385</name>
</gene>
<name>A0A2M9ZI71_9LEPT</name>
<protein>
    <submittedName>
        <fullName evidence="2">Uncharacterized protein</fullName>
    </submittedName>
</protein>
<proteinExistence type="predicted"/>
<evidence type="ECO:0000313" key="3">
    <source>
        <dbReference type="Proteomes" id="UP000231962"/>
    </source>
</evidence>
<sequence>MGHDSLNRLPKLKRLKLEEFIFLMGYEKVSPGFYFYYKDDNYRHYQAVHLSIDDSDRNVTKIFTRTNVWCSTSDLAVQNRTIRLLKERFGGSFATDDGEGRYFKIYGKDRENDEAGCYLAYERFLQMVQSIEYYVRIIDQGTKGQVPRDKFFMDTLGIHHPLNLSAGMAIPFLLSALENYFRSTYIALIKYKANESFFRKSQIHRNEIIKLVKEESDLFESLSQSVSFQNISSLCNAFKEIDNRINLEKILKIKYKKSNQTLYDYFHNFFEKRHKIVHRFEFEAGYDLEKFSFELKRIKLGTKKIYYHLIKVFKWQNYR</sequence>
<reference evidence="3 4" key="1">
    <citation type="submission" date="2017-07" db="EMBL/GenBank/DDBJ databases">
        <title>Leptospira spp. isolated from tropical soils.</title>
        <authorList>
            <person name="Thibeaux R."/>
            <person name="Iraola G."/>
            <person name="Ferres I."/>
            <person name="Bierque E."/>
            <person name="Girault D."/>
            <person name="Soupe-Gilbert M.-E."/>
            <person name="Picardeau M."/>
            <person name="Goarant C."/>
        </authorList>
    </citation>
    <scope>NUCLEOTIDE SEQUENCE [LARGE SCALE GENOMIC DNA]</scope>
    <source>
        <strain evidence="2 4">FH1-B-B1</strain>
        <strain evidence="1 3">FH1-B-C1</strain>
    </source>
</reference>
<dbReference type="EMBL" id="NPDY01000002">
    <property type="protein sequence ID" value="PJZ70817.1"/>
    <property type="molecule type" value="Genomic_DNA"/>
</dbReference>
<evidence type="ECO:0000313" key="1">
    <source>
        <dbReference type="EMBL" id="PJZ70817.1"/>
    </source>
</evidence>
<accession>A0A2M9ZI71</accession>
<evidence type="ECO:0000313" key="2">
    <source>
        <dbReference type="EMBL" id="PJZ71653.1"/>
    </source>
</evidence>